<comment type="caution">
    <text evidence="1">The sequence shown here is derived from an EMBL/GenBank/DDBJ whole genome shotgun (WGS) entry which is preliminary data.</text>
</comment>
<reference evidence="1 2" key="1">
    <citation type="submission" date="2014-12" db="EMBL/GenBank/DDBJ databases">
        <title>Mercury Reductase activity and rhizosphere competence traits in the genome of root associated Photobacterium halotolerans MELD1.</title>
        <authorList>
            <person name="Mathew D.C."/>
            <person name="Huang C.-C."/>
        </authorList>
    </citation>
    <scope>NUCLEOTIDE SEQUENCE [LARGE SCALE GENOMIC DNA]</scope>
    <source>
        <strain evidence="1 2">MELD1</strain>
    </source>
</reference>
<dbReference type="PATRIC" id="fig|265726.11.peg.2084"/>
<dbReference type="Proteomes" id="UP000033633">
    <property type="component" value="Unassembled WGS sequence"/>
</dbReference>
<dbReference type="AlphaFoldDB" id="A0A0F5VFS1"/>
<accession>A0A0F5VFS1</accession>
<dbReference type="EMBL" id="JWYV01000002">
    <property type="protein sequence ID" value="KKD00908.1"/>
    <property type="molecule type" value="Genomic_DNA"/>
</dbReference>
<evidence type="ECO:0000313" key="2">
    <source>
        <dbReference type="Proteomes" id="UP000033633"/>
    </source>
</evidence>
<dbReference type="OrthoDB" id="7065382at2"/>
<gene>
    <name evidence="1" type="ORF">KY46_03675</name>
</gene>
<keyword evidence="2" id="KW-1185">Reference proteome</keyword>
<proteinExistence type="predicted"/>
<dbReference type="RefSeq" id="WP_046219273.1">
    <property type="nucleotide sequence ID" value="NZ_JWYV01000002.1"/>
</dbReference>
<sequence>MNLSTESEAKLESWANMDTWSSNHDFDLHRFFEFINQYANDHGHSVDESLLKDKIASITHTPTGDDNALEEIIRKRVSLMVDILDFLKVTGR</sequence>
<name>A0A0F5VFS1_9GAMM</name>
<evidence type="ECO:0000313" key="1">
    <source>
        <dbReference type="EMBL" id="KKD00908.1"/>
    </source>
</evidence>
<organism evidence="1 2">
    <name type="scientific">Photobacterium halotolerans</name>
    <dbReference type="NCBI Taxonomy" id="265726"/>
    <lineage>
        <taxon>Bacteria</taxon>
        <taxon>Pseudomonadati</taxon>
        <taxon>Pseudomonadota</taxon>
        <taxon>Gammaproteobacteria</taxon>
        <taxon>Vibrionales</taxon>
        <taxon>Vibrionaceae</taxon>
        <taxon>Photobacterium</taxon>
    </lineage>
</organism>
<protein>
    <submittedName>
        <fullName evidence="1">Uncharacterized protein</fullName>
    </submittedName>
</protein>